<evidence type="ECO:0000259" key="9">
    <source>
        <dbReference type="Pfam" id="PF13813"/>
    </source>
</evidence>
<evidence type="ECO:0000256" key="6">
    <source>
        <dbReference type="ARBA" id="ARBA00022989"/>
    </source>
</evidence>
<evidence type="ECO:0000256" key="8">
    <source>
        <dbReference type="SAM" id="Phobius"/>
    </source>
</evidence>
<dbReference type="GO" id="GO:0008374">
    <property type="term" value="F:O-acyltransferase activity"/>
    <property type="evidence" value="ECO:0007669"/>
    <property type="project" value="InterPro"/>
</dbReference>
<dbReference type="Proteomes" id="UP000027195">
    <property type="component" value="Unassembled WGS sequence"/>
</dbReference>
<dbReference type="GO" id="GO:0006629">
    <property type="term" value="P:lipid metabolic process"/>
    <property type="evidence" value="ECO:0007669"/>
    <property type="project" value="InterPro"/>
</dbReference>
<feature type="transmembrane region" description="Helical" evidence="8">
    <location>
        <begin position="209"/>
        <end position="229"/>
    </location>
</feature>
<name>A0A067LXW5_BOTB1</name>
<dbReference type="InterPro" id="IPR044851">
    <property type="entry name" value="Wax_synthase"/>
</dbReference>
<feature type="domain" description="Wax synthase" evidence="9">
    <location>
        <begin position="233"/>
        <end position="308"/>
    </location>
</feature>
<proteinExistence type="inferred from homology"/>
<keyword evidence="11" id="KW-1185">Reference proteome</keyword>
<feature type="transmembrane region" description="Helical" evidence="8">
    <location>
        <begin position="6"/>
        <end position="26"/>
    </location>
</feature>
<dbReference type="InterPro" id="IPR032805">
    <property type="entry name" value="Wax_synthase_dom"/>
</dbReference>
<comment type="subcellular location">
    <subcellularLocation>
        <location evidence="1">Membrane</location>
        <topology evidence="1">Multi-pass membrane protein</topology>
    </subcellularLocation>
</comment>
<evidence type="ECO:0000256" key="3">
    <source>
        <dbReference type="ARBA" id="ARBA00007282"/>
    </source>
</evidence>
<organism evidence="10 11">
    <name type="scientific">Botryobasidium botryosum (strain FD-172 SS1)</name>
    <dbReference type="NCBI Taxonomy" id="930990"/>
    <lineage>
        <taxon>Eukaryota</taxon>
        <taxon>Fungi</taxon>
        <taxon>Dikarya</taxon>
        <taxon>Basidiomycota</taxon>
        <taxon>Agaricomycotina</taxon>
        <taxon>Agaricomycetes</taxon>
        <taxon>Cantharellales</taxon>
        <taxon>Botryobasidiaceae</taxon>
        <taxon>Botryobasidium</taxon>
    </lineage>
</organism>
<evidence type="ECO:0000256" key="5">
    <source>
        <dbReference type="ARBA" id="ARBA00022692"/>
    </source>
</evidence>
<sequence>MSYIPFSVYPPMLTGALLLCAANYTLAIPQRSLIYLRLGLAIPALYAFWYAGYGPHEHKYRSYRNTPATMANLGVMAVISSCFVSIWDQNPPRWVVGGKVAPLPTSVFQRFLYSLDLFTSLRGTSWFKDTHWDFLPSSLLPSPTTRISRVDFLRQRVPFFVFGFLLADVFDSIGRFKPWDTTLMYPVTGSGLPVYQQAIYSISLCMLNYLGMALLHNILAIIAVSLGAYPESWPPLFSTPFASTGLADFWTRRWHLTFRRSFTRMAHLPWLAASRYFSPRIANSIRVFAVFSSTALLHVLLMFPSPVDELHPHYAFFDPSIMTFFLVQPLGLIIEALVVAPISTLSPPHTQRVIRRAFVWCFLVWSGRIWCDVWIRRGYWDQDENAMTGGMSLIRGILLGRWKLE</sequence>
<feature type="transmembrane region" description="Helical" evidence="8">
    <location>
        <begin position="70"/>
        <end position="87"/>
    </location>
</feature>
<dbReference type="Pfam" id="PF13813">
    <property type="entry name" value="MBOAT_2"/>
    <property type="match status" value="1"/>
</dbReference>
<feature type="transmembrane region" description="Helical" evidence="8">
    <location>
        <begin position="157"/>
        <end position="176"/>
    </location>
</feature>
<evidence type="ECO:0000256" key="7">
    <source>
        <dbReference type="ARBA" id="ARBA00023136"/>
    </source>
</evidence>
<feature type="transmembrane region" description="Helical" evidence="8">
    <location>
        <begin position="285"/>
        <end position="303"/>
    </location>
</feature>
<dbReference type="PANTHER" id="PTHR31595:SF57">
    <property type="entry name" value="OS04G0481900 PROTEIN"/>
    <property type="match status" value="1"/>
</dbReference>
<comment type="similarity">
    <text evidence="3">Belongs to the wax synthase family.</text>
</comment>
<dbReference type="STRING" id="930990.A0A067LXW5"/>
<gene>
    <name evidence="10" type="ORF">BOTBODRAFT_38293</name>
</gene>
<dbReference type="EMBL" id="KL198096">
    <property type="protein sequence ID" value="KDQ08074.1"/>
    <property type="molecule type" value="Genomic_DNA"/>
</dbReference>
<dbReference type="OrthoDB" id="1077582at2759"/>
<evidence type="ECO:0000256" key="4">
    <source>
        <dbReference type="ARBA" id="ARBA00022679"/>
    </source>
</evidence>
<keyword evidence="7 8" id="KW-0472">Membrane</keyword>
<dbReference type="InParanoid" id="A0A067LXW5"/>
<dbReference type="GO" id="GO:0016020">
    <property type="term" value="C:membrane"/>
    <property type="evidence" value="ECO:0007669"/>
    <property type="project" value="UniProtKB-SubCell"/>
</dbReference>
<reference evidence="11" key="1">
    <citation type="journal article" date="2014" name="Proc. Natl. Acad. Sci. U.S.A.">
        <title>Extensive sampling of basidiomycete genomes demonstrates inadequacy of the white-rot/brown-rot paradigm for wood decay fungi.</title>
        <authorList>
            <person name="Riley R."/>
            <person name="Salamov A.A."/>
            <person name="Brown D.W."/>
            <person name="Nagy L.G."/>
            <person name="Floudas D."/>
            <person name="Held B.W."/>
            <person name="Levasseur A."/>
            <person name="Lombard V."/>
            <person name="Morin E."/>
            <person name="Otillar R."/>
            <person name="Lindquist E.A."/>
            <person name="Sun H."/>
            <person name="LaButti K.M."/>
            <person name="Schmutz J."/>
            <person name="Jabbour D."/>
            <person name="Luo H."/>
            <person name="Baker S.E."/>
            <person name="Pisabarro A.G."/>
            <person name="Walton J.D."/>
            <person name="Blanchette R.A."/>
            <person name="Henrissat B."/>
            <person name="Martin F."/>
            <person name="Cullen D."/>
            <person name="Hibbett D.S."/>
            <person name="Grigoriev I.V."/>
        </authorList>
    </citation>
    <scope>NUCLEOTIDE SEQUENCE [LARGE SCALE GENOMIC DNA]</scope>
    <source>
        <strain evidence="11">FD-172 SS1</strain>
    </source>
</reference>
<evidence type="ECO:0000313" key="10">
    <source>
        <dbReference type="EMBL" id="KDQ08074.1"/>
    </source>
</evidence>
<protein>
    <recommendedName>
        <fullName evidence="9">Wax synthase domain-containing protein</fullName>
    </recommendedName>
</protein>
<dbReference type="AlphaFoldDB" id="A0A067LXW5"/>
<dbReference type="PANTHER" id="PTHR31595">
    <property type="entry name" value="LONG-CHAIN-ALCOHOL O-FATTY-ACYLTRANSFERASE 3-RELATED"/>
    <property type="match status" value="1"/>
</dbReference>
<keyword evidence="4" id="KW-0808">Transferase</keyword>
<feature type="transmembrane region" description="Helical" evidence="8">
    <location>
        <begin position="323"/>
        <end position="345"/>
    </location>
</feature>
<feature type="transmembrane region" description="Helical" evidence="8">
    <location>
        <begin position="33"/>
        <end position="50"/>
    </location>
</feature>
<evidence type="ECO:0000256" key="2">
    <source>
        <dbReference type="ARBA" id="ARBA00005179"/>
    </source>
</evidence>
<keyword evidence="5 8" id="KW-0812">Transmembrane</keyword>
<dbReference type="HOGENOM" id="CLU_685098_0_0_1"/>
<evidence type="ECO:0000313" key="11">
    <source>
        <dbReference type="Proteomes" id="UP000027195"/>
    </source>
</evidence>
<evidence type="ECO:0000256" key="1">
    <source>
        <dbReference type="ARBA" id="ARBA00004141"/>
    </source>
</evidence>
<accession>A0A067LXW5</accession>
<comment type="pathway">
    <text evidence="2">Secondary metabolite biosynthesis.</text>
</comment>
<keyword evidence="6 8" id="KW-1133">Transmembrane helix</keyword>